<evidence type="ECO:0000313" key="1">
    <source>
        <dbReference type="EMBL" id="KAH0564393.1"/>
    </source>
</evidence>
<accession>A0AAV7J0E5</accession>
<evidence type="ECO:0000313" key="2">
    <source>
        <dbReference type="Proteomes" id="UP000826195"/>
    </source>
</evidence>
<proteinExistence type="predicted"/>
<dbReference type="EMBL" id="JAHXZJ010000002">
    <property type="protein sequence ID" value="KAH0564393.1"/>
    <property type="molecule type" value="Genomic_DNA"/>
</dbReference>
<protein>
    <submittedName>
        <fullName evidence="1">Uncharacterized protein</fullName>
    </submittedName>
</protein>
<name>A0AAV7J0E5_COTGL</name>
<organism evidence="1 2">
    <name type="scientific">Cotesia glomerata</name>
    <name type="common">Lepidopteran parasitic wasp</name>
    <name type="synonym">Apanteles glomeratus</name>
    <dbReference type="NCBI Taxonomy" id="32391"/>
    <lineage>
        <taxon>Eukaryota</taxon>
        <taxon>Metazoa</taxon>
        <taxon>Ecdysozoa</taxon>
        <taxon>Arthropoda</taxon>
        <taxon>Hexapoda</taxon>
        <taxon>Insecta</taxon>
        <taxon>Pterygota</taxon>
        <taxon>Neoptera</taxon>
        <taxon>Endopterygota</taxon>
        <taxon>Hymenoptera</taxon>
        <taxon>Apocrita</taxon>
        <taxon>Ichneumonoidea</taxon>
        <taxon>Braconidae</taxon>
        <taxon>Microgastrinae</taxon>
        <taxon>Cotesia</taxon>
    </lineage>
</organism>
<sequence length="113" mass="12853">MRCVIGMVLFANELYTTFRQRVIPSDLILTSIKVVQTLLMIKDEKIDVGLKFIKGDLYSDKLGFKWNKVRNRATGDEEAKWIAIHHHNSAIVSNVKFESLGMEIKLIVATSVC</sequence>
<reference evidence="1 2" key="1">
    <citation type="journal article" date="2021" name="J. Hered.">
        <title>A chromosome-level genome assembly of the parasitoid wasp, Cotesia glomerata (Hymenoptera: Braconidae).</title>
        <authorList>
            <person name="Pinto B.J."/>
            <person name="Weis J.J."/>
            <person name="Gamble T."/>
            <person name="Ode P.J."/>
            <person name="Paul R."/>
            <person name="Zaspel J.M."/>
        </authorList>
    </citation>
    <scope>NUCLEOTIDE SEQUENCE [LARGE SCALE GENOMIC DNA]</scope>
    <source>
        <strain evidence="1">CgM1</strain>
    </source>
</reference>
<dbReference type="AlphaFoldDB" id="A0AAV7J0E5"/>
<dbReference type="Proteomes" id="UP000826195">
    <property type="component" value="Unassembled WGS sequence"/>
</dbReference>
<comment type="caution">
    <text evidence="1">The sequence shown here is derived from an EMBL/GenBank/DDBJ whole genome shotgun (WGS) entry which is preliminary data.</text>
</comment>
<keyword evidence="2" id="KW-1185">Reference proteome</keyword>
<gene>
    <name evidence="1" type="ORF">KQX54_011852</name>
</gene>